<dbReference type="EMBL" id="FPCK01000004">
    <property type="protein sequence ID" value="SFV38733.1"/>
    <property type="molecule type" value="Genomic_DNA"/>
</dbReference>
<evidence type="ECO:0000313" key="3">
    <source>
        <dbReference type="EMBL" id="SFV38733.1"/>
    </source>
</evidence>
<dbReference type="AlphaFoldDB" id="A0A1I7NVX7"/>
<reference evidence="3 4" key="1">
    <citation type="submission" date="2016-10" db="EMBL/GenBank/DDBJ databases">
        <authorList>
            <person name="de Groot N.N."/>
        </authorList>
    </citation>
    <scope>NUCLEOTIDE SEQUENCE [LARGE SCALE GENOMIC DNA]</scope>
    <source>
        <strain evidence="3 4">IPL20</strain>
    </source>
</reference>
<evidence type="ECO:0000313" key="4">
    <source>
        <dbReference type="Proteomes" id="UP000199074"/>
    </source>
</evidence>
<gene>
    <name evidence="3" type="ORF">SAMN05216456_3587</name>
</gene>
<protein>
    <submittedName>
        <fullName evidence="3">NIPSNAP protein</fullName>
    </submittedName>
</protein>
<dbReference type="InterPro" id="IPR011008">
    <property type="entry name" value="Dimeric_a/b-barrel"/>
</dbReference>
<comment type="similarity">
    <text evidence="1">Belongs to the NipSnap family.</text>
</comment>
<proteinExistence type="inferred from homology"/>
<feature type="domain" description="NIPSNAP" evidence="2">
    <location>
        <begin position="31"/>
        <end position="70"/>
    </location>
</feature>
<dbReference type="Gene3D" id="3.30.70.100">
    <property type="match status" value="2"/>
</dbReference>
<dbReference type="PANTHER" id="PTHR21017">
    <property type="entry name" value="NIPSNAP-RELATED"/>
    <property type="match status" value="1"/>
</dbReference>
<sequence length="206" mass="22822">MLYDLTILSLLPNTLGAVMPILPKTYENFSSTGRPLGAFACEFGQLNRFAFLTAYDSVEALTEERARLMRTDDAYGIAPYLGGVVSTAFKPLFFMEDKPVTPGEYGPFYEFRTYTLAPNGLDETADAWSKIVERRNAMSPLLMVMASIEEGPQRMVHIWPYNSIEDRVKARGQASKEGIWPPPGGSGKLTALQSELFVATGFSDLK</sequence>
<dbReference type="RefSeq" id="WP_092427013.1">
    <property type="nucleotide sequence ID" value="NZ_FPCK01000004.1"/>
</dbReference>
<feature type="domain" description="NIPSNAP" evidence="2">
    <location>
        <begin position="109"/>
        <end position="203"/>
    </location>
</feature>
<dbReference type="Proteomes" id="UP000199074">
    <property type="component" value="Unassembled WGS sequence"/>
</dbReference>
<name>A0A1I7NVX7_9HYPH</name>
<dbReference type="STRING" id="429728.SAMN05216456_3587"/>
<dbReference type="InterPro" id="IPR012577">
    <property type="entry name" value="NIPSNAP"/>
</dbReference>
<dbReference type="OrthoDB" id="4124121at2"/>
<evidence type="ECO:0000259" key="2">
    <source>
        <dbReference type="Pfam" id="PF07978"/>
    </source>
</evidence>
<dbReference type="PANTHER" id="PTHR21017:SF17">
    <property type="entry name" value="PROTEIN NIPSNAP"/>
    <property type="match status" value="1"/>
</dbReference>
<keyword evidence="4" id="KW-1185">Reference proteome</keyword>
<organism evidence="3 4">
    <name type="scientific">Devosia crocina</name>
    <dbReference type="NCBI Taxonomy" id="429728"/>
    <lineage>
        <taxon>Bacteria</taxon>
        <taxon>Pseudomonadati</taxon>
        <taxon>Pseudomonadota</taxon>
        <taxon>Alphaproteobacteria</taxon>
        <taxon>Hyphomicrobiales</taxon>
        <taxon>Devosiaceae</taxon>
        <taxon>Devosia</taxon>
    </lineage>
</organism>
<dbReference type="SUPFAM" id="SSF54909">
    <property type="entry name" value="Dimeric alpha+beta barrel"/>
    <property type="match status" value="2"/>
</dbReference>
<dbReference type="InterPro" id="IPR051557">
    <property type="entry name" value="NipSnap_domain"/>
</dbReference>
<accession>A0A1I7NVX7</accession>
<evidence type="ECO:0000256" key="1">
    <source>
        <dbReference type="ARBA" id="ARBA00005291"/>
    </source>
</evidence>
<dbReference type="Pfam" id="PF07978">
    <property type="entry name" value="NIPSNAP"/>
    <property type="match status" value="2"/>
</dbReference>